<keyword evidence="3" id="KW-1185">Reference proteome</keyword>
<dbReference type="AlphaFoldDB" id="A0A0F6TB38"/>
<sequence length="222" mass="25062">MGNVEHLPFDTLSLLVAAAALFVSLVALLLSWRQLHEATTSNGGRGMNISVKHISREDVSPEDAVKIDEALAGMRHEYVPFMVSFEVTGPAEYYQVIPYTWGKDGVSDRTGLEEPIPKLTCEDRRVSVVSMIQKELIDGIRFGVAWLQPDGVGLKPGAIRFDLNGDLEEWVWRNRFVSKLPFVNPGRWKPRKTPRPSVGPLTQPWELRQARRLSFIGKKRLQ</sequence>
<feature type="transmembrane region" description="Helical" evidence="1">
    <location>
        <begin position="12"/>
        <end position="32"/>
    </location>
</feature>
<evidence type="ECO:0000313" key="3">
    <source>
        <dbReference type="Proteomes" id="UP000033566"/>
    </source>
</evidence>
<protein>
    <submittedName>
        <fullName evidence="2">Uncharacterized protein</fullName>
    </submittedName>
</protein>
<name>A0A0F6TB38_9CORY</name>
<reference evidence="2 3" key="1">
    <citation type="journal article" date="2015" name="Genome Announc.">
        <title>Complete Genome Sequence of Corynebacterium camporealensis DSM 44610, Isolated from the Milk of a Manchega Sheep with Subclinical Mastitis.</title>
        <authorList>
            <person name="Ruckert C."/>
            <person name="Albersmeier A."/>
            <person name="Winkler A."/>
            <person name="Tauch A."/>
        </authorList>
    </citation>
    <scope>NUCLEOTIDE SEQUENCE [LARGE SCALE GENOMIC DNA]</scope>
    <source>
        <strain evidence="2 3">DSM 44610</strain>
    </source>
</reference>
<dbReference type="Proteomes" id="UP000033566">
    <property type="component" value="Chromosome"/>
</dbReference>
<evidence type="ECO:0000256" key="1">
    <source>
        <dbReference type="SAM" id="Phobius"/>
    </source>
</evidence>
<dbReference type="PATRIC" id="fig|161896.4.peg.1592"/>
<gene>
    <name evidence="2" type="ORF">UL81_08125</name>
</gene>
<accession>A0A0F6TB38</accession>
<proteinExistence type="predicted"/>
<dbReference type="KEGG" id="ccj:UL81_08125"/>
<keyword evidence="1" id="KW-0812">Transmembrane</keyword>
<keyword evidence="1" id="KW-0472">Membrane</keyword>
<dbReference type="EMBL" id="CP011311">
    <property type="protein sequence ID" value="AKE39579.1"/>
    <property type="molecule type" value="Genomic_DNA"/>
</dbReference>
<dbReference type="HOGENOM" id="CLU_1394264_0_0_11"/>
<dbReference type="OrthoDB" id="535891at2"/>
<evidence type="ECO:0000313" key="2">
    <source>
        <dbReference type="EMBL" id="AKE39579.1"/>
    </source>
</evidence>
<keyword evidence="1" id="KW-1133">Transmembrane helix</keyword>
<dbReference type="RefSeq" id="WP_035105322.1">
    <property type="nucleotide sequence ID" value="NZ_CP011311.1"/>
</dbReference>
<organism evidence="2 3">
    <name type="scientific">Corynebacterium camporealensis</name>
    <dbReference type="NCBI Taxonomy" id="161896"/>
    <lineage>
        <taxon>Bacteria</taxon>
        <taxon>Bacillati</taxon>
        <taxon>Actinomycetota</taxon>
        <taxon>Actinomycetes</taxon>
        <taxon>Mycobacteriales</taxon>
        <taxon>Corynebacteriaceae</taxon>
        <taxon>Corynebacterium</taxon>
    </lineage>
</organism>